<reference evidence="1" key="1">
    <citation type="submission" date="2023-03" db="EMBL/GenBank/DDBJ databases">
        <title>Andean soil-derived lignocellulolytic bacterial consortium as a source of novel taxa and putative plastic-active enzymes.</title>
        <authorList>
            <person name="Diaz-Garcia L."/>
            <person name="Chuvochina M."/>
            <person name="Feuerriegel G."/>
            <person name="Bunk B."/>
            <person name="Sproer C."/>
            <person name="Streit W.R."/>
            <person name="Rodriguez L.M."/>
            <person name="Overmann J."/>
            <person name="Jimenez D.J."/>
        </authorList>
    </citation>
    <scope>NUCLEOTIDE SEQUENCE</scope>
    <source>
        <strain evidence="1">MAG 2441</strain>
    </source>
</reference>
<dbReference type="Pfam" id="PF19458">
    <property type="entry name" value="DUF5995"/>
    <property type="match status" value="1"/>
</dbReference>
<proteinExistence type="predicted"/>
<dbReference type="InterPro" id="IPR046037">
    <property type="entry name" value="DUF5995"/>
</dbReference>
<evidence type="ECO:0000313" key="1">
    <source>
        <dbReference type="EMBL" id="WEK54100.1"/>
    </source>
</evidence>
<dbReference type="EMBL" id="CP119317">
    <property type="protein sequence ID" value="WEK54100.1"/>
    <property type="molecule type" value="Genomic_DNA"/>
</dbReference>
<gene>
    <name evidence="1" type="ORF">P0Y55_16295</name>
</gene>
<protein>
    <submittedName>
        <fullName evidence="1">DUF5995 family protein</fullName>
    </submittedName>
</protein>
<organism evidence="1 2">
    <name type="scientific">Candidatus Cohnella colombiensis</name>
    <dbReference type="NCBI Taxonomy" id="3121368"/>
    <lineage>
        <taxon>Bacteria</taxon>
        <taxon>Bacillati</taxon>
        <taxon>Bacillota</taxon>
        <taxon>Bacilli</taxon>
        <taxon>Bacillales</taxon>
        <taxon>Paenibacillaceae</taxon>
        <taxon>Cohnella</taxon>
    </lineage>
</organism>
<sequence length="246" mass="29029">MNITQVIEEMTVRLQALEQHGDHRVVFQRVYLLMTKEMKRRLEDGFFHDSEWMERVLVGFAQYYFEALDAYEKESLCPPAWKLALAQAQDKRGFVLQDALLGINAHINSDLPLVLHAILDQDNDWSDSRVLYRRRQDHDRINDVLSDLVDQVQNELAQHYARLIGMIDWMFGRKDEALSSFILAHCRTTVWTQTESLLNASDHFERDDIRHQIEQGAYAIGRRIVDSRPLRLMKGIAPLTRRYRWF</sequence>
<dbReference type="Proteomes" id="UP001178662">
    <property type="component" value="Chromosome"/>
</dbReference>
<keyword evidence="2" id="KW-1185">Reference proteome</keyword>
<accession>A0AA95JFS1</accession>
<dbReference type="AlphaFoldDB" id="A0AA95JFS1"/>
<evidence type="ECO:0000313" key="2">
    <source>
        <dbReference type="Proteomes" id="UP001178662"/>
    </source>
</evidence>
<name>A0AA95JFS1_9BACL</name>